<proteinExistence type="predicted"/>
<evidence type="ECO:0000313" key="1">
    <source>
        <dbReference type="EMBL" id="CAB0620034.1"/>
    </source>
</evidence>
<name>A0A811G6E4_CORDP</name>
<dbReference type="EMBL" id="CADDAV010000029">
    <property type="protein sequence ID" value="CAB0620034.1"/>
    <property type="molecule type" value="Genomic_DNA"/>
</dbReference>
<reference evidence="1 2" key="1">
    <citation type="submission" date="2020-02" db="EMBL/GenBank/DDBJ databases">
        <authorList>
            <person name="Brisse S."/>
        </authorList>
    </citation>
    <scope>NUCLEOTIDE SEQUENCE [LARGE SCALE GENOMIC DNA]</scope>
    <source>
        <strain evidence="1">CIP107547</strain>
    </source>
</reference>
<dbReference type="AlphaFoldDB" id="A0A811G6E4"/>
<comment type="caution">
    <text evidence="1">The sequence shown here is derived from an EMBL/GenBank/DDBJ whole genome shotgun (WGS) entry which is preliminary data.</text>
</comment>
<dbReference type="Proteomes" id="UP000480222">
    <property type="component" value="Unassembled WGS sequence"/>
</dbReference>
<protein>
    <submittedName>
        <fullName evidence="1">Uncharacterized protein</fullName>
    </submittedName>
</protein>
<organism evidence="1 2">
    <name type="scientific">Corynebacterium diphtheriae</name>
    <dbReference type="NCBI Taxonomy" id="1717"/>
    <lineage>
        <taxon>Bacteria</taxon>
        <taxon>Bacillati</taxon>
        <taxon>Actinomycetota</taxon>
        <taxon>Actinomycetes</taxon>
        <taxon>Mycobacteriales</taxon>
        <taxon>Corynebacteriaceae</taxon>
        <taxon>Corynebacterium</taxon>
    </lineage>
</organism>
<evidence type="ECO:0000313" key="2">
    <source>
        <dbReference type="Proteomes" id="UP000480222"/>
    </source>
</evidence>
<sequence length="38" mass="4209">MSSLSSFGHNLLGLVEDLFYSFVTFFENLLGLGETIPL</sequence>
<accession>A0A811G6E4</accession>
<gene>
    <name evidence="1" type="ORF">CIP107547_02222</name>
</gene>